<dbReference type="AlphaFoldDB" id="A0A9W7EPN9"/>
<keyword evidence="3" id="KW-1185">Reference proteome</keyword>
<name>A0A9W7EPN9_9STRA</name>
<evidence type="ECO:0000313" key="2">
    <source>
        <dbReference type="EMBL" id="GMH86928.1"/>
    </source>
</evidence>
<comment type="caution">
    <text evidence="2">The sequence shown here is derived from an EMBL/GenBank/DDBJ whole genome shotgun (WGS) entry which is preliminary data.</text>
</comment>
<accession>A0A9W7EPN9</accession>
<protein>
    <recommendedName>
        <fullName evidence="1">ATP-grasp domain-containing protein</fullName>
    </recommendedName>
</protein>
<evidence type="ECO:0000259" key="1">
    <source>
        <dbReference type="Pfam" id="PF14243"/>
    </source>
</evidence>
<reference evidence="3" key="1">
    <citation type="journal article" date="2023" name="Commun. Biol.">
        <title>Genome analysis of Parmales, the sister group of diatoms, reveals the evolutionary specialization of diatoms from phago-mixotrophs to photoautotrophs.</title>
        <authorList>
            <person name="Ban H."/>
            <person name="Sato S."/>
            <person name="Yoshikawa S."/>
            <person name="Yamada K."/>
            <person name="Nakamura Y."/>
            <person name="Ichinomiya M."/>
            <person name="Sato N."/>
            <person name="Blanc-Mathieu R."/>
            <person name="Endo H."/>
            <person name="Kuwata A."/>
            <person name="Ogata H."/>
        </authorList>
    </citation>
    <scope>NUCLEOTIDE SEQUENCE [LARGE SCALE GENOMIC DNA]</scope>
    <source>
        <strain evidence="3">NIES 3701</strain>
    </source>
</reference>
<evidence type="ECO:0000313" key="3">
    <source>
        <dbReference type="Proteomes" id="UP001165085"/>
    </source>
</evidence>
<dbReference type="Pfam" id="PF14243">
    <property type="entry name" value="R2K_3"/>
    <property type="match status" value="1"/>
</dbReference>
<dbReference type="EMBL" id="BRXY01000321">
    <property type="protein sequence ID" value="GMH86928.1"/>
    <property type="molecule type" value="Genomic_DNA"/>
</dbReference>
<dbReference type="Proteomes" id="UP001165085">
    <property type="component" value="Unassembled WGS sequence"/>
</dbReference>
<proteinExistence type="predicted"/>
<dbReference type="InterPro" id="IPR025643">
    <property type="entry name" value="R2K_3"/>
</dbReference>
<organism evidence="2 3">
    <name type="scientific">Triparma strigata</name>
    <dbReference type="NCBI Taxonomy" id="1606541"/>
    <lineage>
        <taxon>Eukaryota</taxon>
        <taxon>Sar</taxon>
        <taxon>Stramenopiles</taxon>
        <taxon>Ochrophyta</taxon>
        <taxon>Bolidophyceae</taxon>
        <taxon>Parmales</taxon>
        <taxon>Triparmaceae</taxon>
        <taxon>Triparma</taxon>
    </lineage>
</organism>
<gene>
    <name evidence="2" type="ORF">TrST_g4846</name>
</gene>
<sequence>MGNLLIPSRVCVETVSESDLDFDEMTKCSPETMETIASSSLDNPAYTSEAIEWDKYTLDAWYHPGLDHVMISPPLVIKELSQTYITRLQDSSDPCVDLVKSLKARMSWCGSKSCIETKDSLKQKTKEWFVRTSMCSTKIGAHPKPATSAKEVIDQIKSSRRCLESFSARTSHSIYLFPWNSRCDISREFRVWVKFGRVVAIAPYFCAVKLDWLRPDDAEGIGLKILEFFESDAIKEAFSNDNFQNAVMDVLYTEGGAVKLIEFNPVESSGGGLFSFKRDARIFRGEEEKVVMRIVADDS</sequence>
<feature type="domain" description="ATP-grasp" evidence="1">
    <location>
        <begin position="182"/>
        <end position="271"/>
    </location>
</feature>